<dbReference type="EMBL" id="KF672850">
    <property type="protein sequence ID" value="AHF55752.1"/>
    <property type="molecule type" value="mRNA"/>
</dbReference>
<evidence type="ECO:0000256" key="1">
    <source>
        <dbReference type="SAM" id="MobiDB-lite"/>
    </source>
</evidence>
<feature type="signal peptide" evidence="2">
    <location>
        <begin position="1"/>
        <end position="16"/>
    </location>
</feature>
<organism evidence="3">
    <name type="scientific">Bombyx mori</name>
    <name type="common">Silk moth</name>
    <dbReference type="NCBI Taxonomy" id="7091"/>
    <lineage>
        <taxon>Eukaryota</taxon>
        <taxon>Metazoa</taxon>
        <taxon>Ecdysozoa</taxon>
        <taxon>Arthropoda</taxon>
        <taxon>Hexapoda</taxon>
        <taxon>Insecta</taxon>
        <taxon>Pterygota</taxon>
        <taxon>Neoptera</taxon>
        <taxon>Endopterygota</taxon>
        <taxon>Lepidoptera</taxon>
        <taxon>Glossata</taxon>
        <taxon>Ditrysia</taxon>
        <taxon>Bombycoidea</taxon>
        <taxon>Bombycidae</taxon>
        <taxon>Bombycinae</taxon>
        <taxon>Bombyx</taxon>
    </lineage>
</organism>
<evidence type="ECO:0000313" key="3">
    <source>
        <dbReference type="EMBL" id="AHF55752.1"/>
    </source>
</evidence>
<reference evidence="3" key="1">
    <citation type="journal article" date="2014" name="Genetics">
        <title>Mutation of a Cuticular Protein, BmorCPR2, Alters Larval Body Shape and Adaptability in Silkworm, Bombyx mori.</title>
        <authorList>
            <person name="Qiao L."/>
            <person name="Xiong G."/>
            <person name="Wang R.X."/>
            <person name="He S.Z."/>
            <person name="Chen J."/>
            <person name="Tong X.L."/>
            <person name="Hu H."/>
            <person name="Li C.L."/>
            <person name="Gai T.T."/>
            <person name="Xin Y.Q."/>
            <person name="Liu X.F."/>
            <person name="Chen B."/>
            <person name="Xiang Z.H."/>
            <person name="Lu C."/>
            <person name="Dai F.Y."/>
        </authorList>
    </citation>
    <scope>NUCLEOTIDE SEQUENCE</scope>
    <source>
        <strain evidence="3">Dazao-stony</strain>
    </source>
</reference>
<gene>
    <name evidence="3" type="primary">CPR2</name>
</gene>
<protein>
    <submittedName>
        <fullName evidence="3">Mutant RR1-type cuticular protein</fullName>
    </submittedName>
</protein>
<feature type="compositionally biased region" description="Polar residues" evidence="1">
    <location>
        <begin position="46"/>
        <end position="81"/>
    </location>
</feature>
<feature type="region of interest" description="Disordered" evidence="1">
    <location>
        <begin position="35"/>
        <end position="122"/>
    </location>
</feature>
<sequence length="122" mass="12965">MKFLIVLAVAVACASADVSHIAKSDEYAAPVVKSSYDITPEGQSRGGRNTPPSKLRVPTSTLPLTDNPSTSPTSLTRTVTNPREAICPPLTQFPRRSPALLPTSRPTPPAPPSWKEKSSPTC</sequence>
<accession>W0GDE3</accession>
<dbReference type="AlphaFoldDB" id="W0GDE3"/>
<keyword evidence="2" id="KW-0732">Signal</keyword>
<name>W0GDE3_BOMMO</name>
<proteinExistence type="evidence at transcript level"/>
<evidence type="ECO:0000256" key="2">
    <source>
        <dbReference type="SAM" id="SignalP"/>
    </source>
</evidence>
<feature type="chain" id="PRO_5004789159" evidence="2">
    <location>
        <begin position="17"/>
        <end position="122"/>
    </location>
</feature>